<evidence type="ECO:0000256" key="1">
    <source>
        <dbReference type="SAM" id="SignalP"/>
    </source>
</evidence>
<keyword evidence="3" id="KW-1185">Reference proteome</keyword>
<gene>
    <name evidence="2" type="ORF">SAMN05444272_1784</name>
</gene>
<sequence>MQAVRQRFALWLGVVTWVLAASVSGSSAQELAPPLSTDLAAPFSAALSSDALPMPPAPKPHPDAPAEAAETPIENLLDRAPEPLFSDTLVPYAPSVHLNPAGAPAENQGALYLMARLNRDSQPIEKGLIWRIYSETTNEEGRLELVSTSEGGDAEFRLDPGVYLIHTAYGYATAVNRIVMGRDVKSKMVTLNAGGLKLEAALTEDNAIKKGPLLFDIYGTEFDERGERKLVAQNVQPGKIIRLAADTYHVVSRYGDVNAVVRADIQVIAGKLTEATMHHKAAGITLKLVNAPGGEAIANTSWAVLSPGGDVVVEANGAFPRFVLASGEYEVIARNNGVNYRSDFEVQTGNDREVEVMASDENTAVAN</sequence>
<evidence type="ECO:0000313" key="3">
    <source>
        <dbReference type="Proteomes" id="UP000186002"/>
    </source>
</evidence>
<name>A0A1M7G1X9_9HYPH</name>
<keyword evidence="1" id="KW-0732">Signal</keyword>
<feature type="signal peptide" evidence="1">
    <location>
        <begin position="1"/>
        <end position="20"/>
    </location>
</feature>
<reference evidence="2 3" key="1">
    <citation type="submission" date="2016-11" db="EMBL/GenBank/DDBJ databases">
        <authorList>
            <person name="Jaros S."/>
            <person name="Januszkiewicz K."/>
            <person name="Wedrychowicz H."/>
        </authorList>
    </citation>
    <scope>NUCLEOTIDE SEQUENCE [LARGE SCALE GENOMIC DNA]</scope>
    <source>
        <strain evidence="2 3">DSM 22153</strain>
    </source>
</reference>
<proteinExistence type="predicted"/>
<dbReference type="EMBL" id="FRBW01000002">
    <property type="protein sequence ID" value="SHM10364.1"/>
    <property type="molecule type" value="Genomic_DNA"/>
</dbReference>
<dbReference type="STRING" id="735517.SAMN05444272_1784"/>
<evidence type="ECO:0000313" key="2">
    <source>
        <dbReference type="EMBL" id="SHM10364.1"/>
    </source>
</evidence>
<dbReference type="AlphaFoldDB" id="A0A1M7G1X9"/>
<organism evidence="2 3">
    <name type="scientific">Roseibium suaedae</name>
    <dbReference type="NCBI Taxonomy" id="735517"/>
    <lineage>
        <taxon>Bacteria</taxon>
        <taxon>Pseudomonadati</taxon>
        <taxon>Pseudomonadota</taxon>
        <taxon>Alphaproteobacteria</taxon>
        <taxon>Hyphomicrobiales</taxon>
        <taxon>Stappiaceae</taxon>
        <taxon>Roseibium</taxon>
    </lineage>
</organism>
<accession>A0A1M7G1X9</accession>
<evidence type="ECO:0008006" key="4">
    <source>
        <dbReference type="Google" id="ProtNLM"/>
    </source>
</evidence>
<feature type="chain" id="PRO_5012455277" description="Carboxypeptidase regulatory-like domain-containing protein" evidence="1">
    <location>
        <begin position="21"/>
        <end position="367"/>
    </location>
</feature>
<dbReference type="Proteomes" id="UP000186002">
    <property type="component" value="Unassembled WGS sequence"/>
</dbReference>
<protein>
    <recommendedName>
        <fullName evidence="4">Carboxypeptidase regulatory-like domain-containing protein</fullName>
    </recommendedName>
</protein>